<evidence type="ECO:0000313" key="1">
    <source>
        <dbReference type="EMBL" id="UYV62625.1"/>
    </source>
</evidence>
<dbReference type="PANTHER" id="PTHR46060">
    <property type="entry name" value="MARINER MOS1 TRANSPOSASE-LIKE PROTEIN"/>
    <property type="match status" value="1"/>
</dbReference>
<sequence length="408" mass="46862">MRSWRTEKHPFGDHGFRVNIFRLEYNVKLREISSDLSLVHRYWSCRYIRPLIREAFTIIGRPPDLQGWVFGHGLADDALAILTSAKTRIYRSNPAAFVERRTSRQRGIMVWGAIANNNRSPPIRIEGIMTAQRYVDDVLRPVTLSFLQETRGWRGRRYPALDRRASPAAAKKNSAKDIPTELCQVYGEGCTSSGMVRRWVREFKNSRTDVHDEPRAGRPSVSDETIAKVEAAMLVDRRVTVRKLCDLVPDVSKTTIDKVLRPIFVRLYASGTTINSDRYCETLKQLRHAIQNERRGMLTKGVCFHQDNARPHTARQTTALIEEFGWELVSHPPYSPDVATSDVHLFPELKKNLGGTQFQDDDELEEAVLGFLRGQAAEFFDCGLHEWVSRMQKCVKRNGEYIEKMKKV</sequence>
<dbReference type="EMBL" id="CP092864">
    <property type="protein sequence ID" value="UYV62625.1"/>
    <property type="molecule type" value="Genomic_DNA"/>
</dbReference>
<name>A0ABY6K5V1_9ARAC</name>
<accession>A0ABY6K5V1</accession>
<protein>
    <recommendedName>
        <fullName evidence="3">Transposase</fullName>
    </recommendedName>
</protein>
<proteinExistence type="predicted"/>
<reference evidence="1 2" key="1">
    <citation type="submission" date="2022-01" db="EMBL/GenBank/DDBJ databases">
        <title>A chromosomal length assembly of Cordylochernes scorpioides.</title>
        <authorList>
            <person name="Zeh D."/>
            <person name="Zeh J."/>
        </authorList>
    </citation>
    <scope>NUCLEOTIDE SEQUENCE [LARGE SCALE GENOMIC DNA]</scope>
    <source>
        <strain evidence="1">IN4F17</strain>
        <tissue evidence="1">Whole Body</tissue>
    </source>
</reference>
<evidence type="ECO:0000313" key="2">
    <source>
        <dbReference type="Proteomes" id="UP001235939"/>
    </source>
</evidence>
<evidence type="ECO:0008006" key="3">
    <source>
        <dbReference type="Google" id="ProtNLM"/>
    </source>
</evidence>
<gene>
    <name evidence="1" type="ORF">LAZ67_2001351</name>
</gene>
<dbReference type="Gene3D" id="3.30.420.10">
    <property type="entry name" value="Ribonuclease H-like superfamily/Ribonuclease H"/>
    <property type="match status" value="2"/>
</dbReference>
<keyword evidence="2" id="KW-1185">Reference proteome</keyword>
<dbReference type="InterPro" id="IPR036397">
    <property type="entry name" value="RNaseH_sf"/>
</dbReference>
<dbReference type="PANTHER" id="PTHR46060:SF1">
    <property type="entry name" value="MARINER MOS1 TRANSPOSASE-LIKE PROTEIN"/>
    <property type="match status" value="1"/>
</dbReference>
<dbReference type="Proteomes" id="UP001235939">
    <property type="component" value="Chromosome 02"/>
</dbReference>
<dbReference type="InterPro" id="IPR052709">
    <property type="entry name" value="Transposase-MT_Hybrid"/>
</dbReference>
<organism evidence="1 2">
    <name type="scientific">Cordylochernes scorpioides</name>
    <dbReference type="NCBI Taxonomy" id="51811"/>
    <lineage>
        <taxon>Eukaryota</taxon>
        <taxon>Metazoa</taxon>
        <taxon>Ecdysozoa</taxon>
        <taxon>Arthropoda</taxon>
        <taxon>Chelicerata</taxon>
        <taxon>Arachnida</taxon>
        <taxon>Pseudoscorpiones</taxon>
        <taxon>Cheliferoidea</taxon>
        <taxon>Chernetidae</taxon>
        <taxon>Cordylochernes</taxon>
    </lineage>
</organism>